<dbReference type="Proteomes" id="UP000024816">
    <property type="component" value="Unassembled WGS sequence"/>
</dbReference>
<dbReference type="STRING" id="1280952.HJA_01525"/>
<keyword evidence="1" id="KW-1133">Transmembrane helix</keyword>
<organism evidence="2 3">
    <name type="scientific">Hyphomonas jannaschiana VP2</name>
    <dbReference type="NCBI Taxonomy" id="1280952"/>
    <lineage>
        <taxon>Bacteria</taxon>
        <taxon>Pseudomonadati</taxon>
        <taxon>Pseudomonadota</taxon>
        <taxon>Alphaproteobacteria</taxon>
        <taxon>Hyphomonadales</taxon>
        <taxon>Hyphomonadaceae</taxon>
        <taxon>Hyphomonas</taxon>
    </lineage>
</organism>
<comment type="caution">
    <text evidence="2">The sequence shown here is derived from an EMBL/GenBank/DDBJ whole genome shotgun (WGS) entry which is preliminary data.</text>
</comment>
<keyword evidence="1" id="KW-0812">Transmembrane</keyword>
<protein>
    <submittedName>
        <fullName evidence="2">Uncharacterized protein</fullName>
    </submittedName>
</protein>
<proteinExistence type="predicted"/>
<dbReference type="RefSeq" id="WP_035577312.1">
    <property type="nucleotide sequence ID" value="NZ_ARYJ01000001.1"/>
</dbReference>
<gene>
    <name evidence="2" type="ORF">HJA_01525</name>
</gene>
<evidence type="ECO:0000313" key="2">
    <source>
        <dbReference type="EMBL" id="KCZ91177.1"/>
    </source>
</evidence>
<dbReference type="EMBL" id="ARYJ01000001">
    <property type="protein sequence ID" value="KCZ91177.1"/>
    <property type="molecule type" value="Genomic_DNA"/>
</dbReference>
<reference evidence="2 3" key="1">
    <citation type="journal article" date="2014" name="Antonie Van Leeuwenhoek">
        <title>Hyphomonas beringensis sp. nov. and Hyphomonas chukchiensis sp. nov., isolated from surface seawater of the Bering Sea and Chukchi Sea.</title>
        <authorList>
            <person name="Li C."/>
            <person name="Lai Q."/>
            <person name="Li G."/>
            <person name="Dong C."/>
            <person name="Wang J."/>
            <person name="Liao Y."/>
            <person name="Shao Z."/>
        </authorList>
    </citation>
    <scope>NUCLEOTIDE SEQUENCE [LARGE SCALE GENOMIC DNA]</scope>
    <source>
        <strain evidence="2 3">VP2</strain>
    </source>
</reference>
<evidence type="ECO:0000313" key="3">
    <source>
        <dbReference type="Proteomes" id="UP000024816"/>
    </source>
</evidence>
<keyword evidence="1" id="KW-0472">Membrane</keyword>
<evidence type="ECO:0000256" key="1">
    <source>
        <dbReference type="SAM" id="Phobius"/>
    </source>
</evidence>
<name>A0A059FKN4_9PROT</name>
<sequence length="145" mass="16648">MWEQLTIETWIQLGGLVTTVIGFLFVIVQVRQLGQSVRASAHAAIYSQASDFRGYMVRYPDLRRFFFDGIEIKPNHPEYSRVLTLSELLLNYLEHLTIEKSNFASHDGNAWRNYIQQALEACPTAKQRLKENPLAYSPQLVAMVS</sequence>
<accession>A0A059FKN4</accession>
<dbReference type="AlphaFoldDB" id="A0A059FKN4"/>
<keyword evidence="3" id="KW-1185">Reference proteome</keyword>
<dbReference type="PATRIC" id="fig|1280952.3.peg.309"/>
<feature type="transmembrane region" description="Helical" evidence="1">
    <location>
        <begin position="12"/>
        <end position="30"/>
    </location>
</feature>